<dbReference type="Pfam" id="PF00528">
    <property type="entry name" value="BPD_transp_1"/>
    <property type="match status" value="1"/>
</dbReference>
<evidence type="ECO:0000313" key="10">
    <source>
        <dbReference type="Proteomes" id="UP000309133"/>
    </source>
</evidence>
<dbReference type="RefSeq" id="WP_136426772.1">
    <property type="nucleotide sequence ID" value="NZ_SSSM01000003.1"/>
</dbReference>
<dbReference type="GO" id="GO:0055085">
    <property type="term" value="P:transmembrane transport"/>
    <property type="evidence" value="ECO:0007669"/>
    <property type="project" value="InterPro"/>
</dbReference>
<feature type="transmembrane region" description="Helical" evidence="7">
    <location>
        <begin position="13"/>
        <end position="30"/>
    </location>
</feature>
<feature type="transmembrane region" description="Helical" evidence="7">
    <location>
        <begin position="142"/>
        <end position="163"/>
    </location>
</feature>
<evidence type="ECO:0000256" key="3">
    <source>
        <dbReference type="ARBA" id="ARBA00022475"/>
    </source>
</evidence>
<feature type="transmembrane region" description="Helical" evidence="7">
    <location>
        <begin position="189"/>
        <end position="210"/>
    </location>
</feature>
<dbReference type="InterPro" id="IPR000515">
    <property type="entry name" value="MetI-like"/>
</dbReference>
<keyword evidence="3" id="KW-1003">Cell membrane</keyword>
<reference evidence="9 10" key="1">
    <citation type="submission" date="2019-04" db="EMBL/GenBank/DDBJ databases">
        <authorList>
            <person name="Jiang L."/>
        </authorList>
    </citation>
    <scope>NUCLEOTIDE SEQUENCE [LARGE SCALE GENOMIC DNA]</scope>
    <source>
        <strain evidence="9 10">YIM 131853</strain>
    </source>
</reference>
<comment type="subcellular location">
    <subcellularLocation>
        <location evidence="1 7">Cell membrane</location>
        <topology evidence="1 7">Multi-pass membrane protein</topology>
    </subcellularLocation>
</comment>
<dbReference type="EMBL" id="SSSM01000003">
    <property type="protein sequence ID" value="THG31652.1"/>
    <property type="molecule type" value="Genomic_DNA"/>
</dbReference>
<feature type="transmembrane region" description="Helical" evidence="7">
    <location>
        <begin position="69"/>
        <end position="98"/>
    </location>
</feature>
<dbReference type="PANTHER" id="PTHR43744:SF3">
    <property type="entry name" value="LACTOSE TRANSPORT SYSTEM PERMEASE PROTEIN LACG"/>
    <property type="match status" value="1"/>
</dbReference>
<feature type="domain" description="ABC transmembrane type-1" evidence="8">
    <location>
        <begin position="73"/>
        <end position="264"/>
    </location>
</feature>
<keyword evidence="5 7" id="KW-1133">Transmembrane helix</keyword>
<evidence type="ECO:0000313" key="9">
    <source>
        <dbReference type="EMBL" id="THG31652.1"/>
    </source>
</evidence>
<comment type="similarity">
    <text evidence="7">Belongs to the binding-protein-dependent transport system permease family.</text>
</comment>
<evidence type="ECO:0000259" key="8">
    <source>
        <dbReference type="PROSITE" id="PS50928"/>
    </source>
</evidence>
<accession>A0A4S4FP75</accession>
<evidence type="ECO:0000256" key="2">
    <source>
        <dbReference type="ARBA" id="ARBA00022448"/>
    </source>
</evidence>
<dbReference type="PANTHER" id="PTHR43744">
    <property type="entry name" value="ABC TRANSPORTER PERMEASE PROTEIN MG189-RELATED-RELATED"/>
    <property type="match status" value="1"/>
</dbReference>
<keyword evidence="10" id="KW-1185">Reference proteome</keyword>
<keyword evidence="6 7" id="KW-0472">Membrane</keyword>
<name>A0A4S4FP75_9MICO</name>
<sequence>MFRYSKWTLLREVLLWVAALIMLLPFYLLINTALKTSADALATPAFQPATNPTFNSFIDVFQSGGSATLLLGLFNSAVITAGAVIGLIVFGSACAYVLTRRLSRVSTVVYYMVLVGIVVPAQLGLVPLYIGARAIGLLGSPFGMAVVYTAMLMPLAVFLYGGFMRAVPVEYEESATIDGASPLRTYVQIVFPLLAPATGTISIMTGLIVWNDFFTPLIFLNGSSAATLPVVVYSYVTGLVTQWNNIFAILIVALVPITVLFLIMQKRFIQGFTGGLKS</sequence>
<protein>
    <submittedName>
        <fullName evidence="9">Carbohydrate ABC transporter permease</fullName>
    </submittedName>
</protein>
<keyword evidence="2 7" id="KW-0813">Transport</keyword>
<dbReference type="GO" id="GO:0005886">
    <property type="term" value="C:plasma membrane"/>
    <property type="evidence" value="ECO:0007669"/>
    <property type="project" value="UniProtKB-SubCell"/>
</dbReference>
<proteinExistence type="inferred from homology"/>
<evidence type="ECO:0000256" key="5">
    <source>
        <dbReference type="ARBA" id="ARBA00022989"/>
    </source>
</evidence>
<gene>
    <name evidence="9" type="ORF">E6C64_06165</name>
</gene>
<comment type="caution">
    <text evidence="9">The sequence shown here is derived from an EMBL/GenBank/DDBJ whole genome shotgun (WGS) entry which is preliminary data.</text>
</comment>
<dbReference type="InterPro" id="IPR035906">
    <property type="entry name" value="MetI-like_sf"/>
</dbReference>
<feature type="transmembrane region" description="Helical" evidence="7">
    <location>
        <begin position="110"/>
        <end position="130"/>
    </location>
</feature>
<dbReference type="Gene3D" id="1.10.3720.10">
    <property type="entry name" value="MetI-like"/>
    <property type="match status" value="1"/>
</dbReference>
<evidence type="ECO:0000256" key="6">
    <source>
        <dbReference type="ARBA" id="ARBA00023136"/>
    </source>
</evidence>
<dbReference type="OrthoDB" id="3521657at2"/>
<evidence type="ECO:0000256" key="1">
    <source>
        <dbReference type="ARBA" id="ARBA00004651"/>
    </source>
</evidence>
<dbReference type="AlphaFoldDB" id="A0A4S4FP75"/>
<organism evidence="9 10">
    <name type="scientific">Naasia lichenicola</name>
    <dbReference type="NCBI Taxonomy" id="2565933"/>
    <lineage>
        <taxon>Bacteria</taxon>
        <taxon>Bacillati</taxon>
        <taxon>Actinomycetota</taxon>
        <taxon>Actinomycetes</taxon>
        <taxon>Micrococcales</taxon>
        <taxon>Microbacteriaceae</taxon>
        <taxon>Naasia</taxon>
    </lineage>
</organism>
<dbReference type="PROSITE" id="PS50928">
    <property type="entry name" value="ABC_TM1"/>
    <property type="match status" value="1"/>
</dbReference>
<keyword evidence="4 7" id="KW-0812">Transmembrane</keyword>
<evidence type="ECO:0000256" key="4">
    <source>
        <dbReference type="ARBA" id="ARBA00022692"/>
    </source>
</evidence>
<feature type="transmembrane region" description="Helical" evidence="7">
    <location>
        <begin position="217"/>
        <end position="236"/>
    </location>
</feature>
<dbReference type="SUPFAM" id="SSF161098">
    <property type="entry name" value="MetI-like"/>
    <property type="match status" value="1"/>
</dbReference>
<feature type="transmembrane region" description="Helical" evidence="7">
    <location>
        <begin position="242"/>
        <end position="263"/>
    </location>
</feature>
<evidence type="ECO:0000256" key="7">
    <source>
        <dbReference type="RuleBase" id="RU363032"/>
    </source>
</evidence>
<dbReference type="CDD" id="cd06261">
    <property type="entry name" value="TM_PBP2"/>
    <property type="match status" value="1"/>
</dbReference>
<dbReference type="Proteomes" id="UP000309133">
    <property type="component" value="Unassembled WGS sequence"/>
</dbReference>